<name>A0ABR1U5B2_9PEZI</name>
<accession>A0ABR1U5B2</accession>
<evidence type="ECO:0000256" key="1">
    <source>
        <dbReference type="SAM" id="Phobius"/>
    </source>
</evidence>
<feature type="signal peptide" evidence="2">
    <location>
        <begin position="1"/>
        <end position="19"/>
    </location>
</feature>
<keyword evidence="5" id="KW-1185">Reference proteome</keyword>
<dbReference type="SMART" id="SM00473">
    <property type="entry name" value="PAN_AP"/>
    <property type="match status" value="2"/>
</dbReference>
<dbReference type="InterPro" id="IPR003609">
    <property type="entry name" value="Pan_app"/>
</dbReference>
<evidence type="ECO:0000313" key="5">
    <source>
        <dbReference type="Proteomes" id="UP001446871"/>
    </source>
</evidence>
<proteinExistence type="predicted"/>
<keyword evidence="2" id="KW-0732">Signal</keyword>
<feature type="domain" description="Apple" evidence="3">
    <location>
        <begin position="118"/>
        <end position="213"/>
    </location>
</feature>
<keyword evidence="1" id="KW-0812">Transmembrane</keyword>
<keyword evidence="1" id="KW-0472">Membrane</keyword>
<reference evidence="4 5" key="1">
    <citation type="submission" date="2023-01" db="EMBL/GenBank/DDBJ databases">
        <title>Analysis of 21 Apiospora genomes using comparative genomics revels a genus with tremendous synthesis potential of carbohydrate active enzymes and secondary metabolites.</title>
        <authorList>
            <person name="Sorensen T."/>
        </authorList>
    </citation>
    <scope>NUCLEOTIDE SEQUENCE [LARGE SCALE GENOMIC DNA]</scope>
    <source>
        <strain evidence="4 5">CBS 83171</strain>
    </source>
</reference>
<feature type="chain" id="PRO_5045083111" description="Apple domain-containing protein" evidence="2">
    <location>
        <begin position="20"/>
        <end position="337"/>
    </location>
</feature>
<dbReference type="Proteomes" id="UP001446871">
    <property type="component" value="Unassembled WGS sequence"/>
</dbReference>
<evidence type="ECO:0000256" key="2">
    <source>
        <dbReference type="SAM" id="SignalP"/>
    </source>
</evidence>
<keyword evidence="1" id="KW-1133">Transmembrane helix</keyword>
<dbReference type="PROSITE" id="PS50948">
    <property type="entry name" value="PAN"/>
    <property type="match status" value="1"/>
</dbReference>
<evidence type="ECO:0000259" key="3">
    <source>
        <dbReference type="PROSITE" id="PS50948"/>
    </source>
</evidence>
<evidence type="ECO:0000313" key="4">
    <source>
        <dbReference type="EMBL" id="KAK8053361.1"/>
    </source>
</evidence>
<gene>
    <name evidence="4" type="ORF">PG996_012662</name>
</gene>
<feature type="transmembrane region" description="Helical" evidence="1">
    <location>
        <begin position="241"/>
        <end position="265"/>
    </location>
</feature>
<organism evidence="4 5">
    <name type="scientific">Apiospora saccharicola</name>
    <dbReference type="NCBI Taxonomy" id="335842"/>
    <lineage>
        <taxon>Eukaryota</taxon>
        <taxon>Fungi</taxon>
        <taxon>Dikarya</taxon>
        <taxon>Ascomycota</taxon>
        <taxon>Pezizomycotina</taxon>
        <taxon>Sordariomycetes</taxon>
        <taxon>Xylariomycetidae</taxon>
        <taxon>Amphisphaeriales</taxon>
        <taxon>Apiosporaceae</taxon>
        <taxon>Apiospora</taxon>
    </lineage>
</organism>
<dbReference type="EMBL" id="JAQQWM010000008">
    <property type="protein sequence ID" value="KAK8053361.1"/>
    <property type="molecule type" value="Genomic_DNA"/>
</dbReference>
<comment type="caution">
    <text evidence="4">The sequence shown here is derived from an EMBL/GenBank/DDBJ whole genome shotgun (WGS) entry which is preliminary data.</text>
</comment>
<protein>
    <recommendedName>
        <fullName evidence="3">Apple domain-containing protein</fullName>
    </recommendedName>
</protein>
<dbReference type="Gene3D" id="3.50.4.10">
    <property type="entry name" value="Hepatocyte Growth Factor"/>
    <property type="match status" value="1"/>
</dbReference>
<sequence>MWTAGIFIILNLAVALAGAEQHTGNGVCVNGTTIGTIQDFQVFCSSTARGRRTTSMDMPTLEECADACARANPRCTAATFDGKSCAFHNKTDGPLTAQNKNSKFTAVVGLPKDSSSNCRQIIQATTKQTINSVQFDIMCGSTLNSESLSNSYAASLQDCMGQCAKTSLCKAVSFNADQTLGFQNCFLKSKESKAALSVATMLDTAIVVKPKDVDHKTVANDGNDGNELVANKDNDNSGTNIMIIVVVSVSGFVLLLSLGMLCWWVHRRRTRQKRLDSLPVGVMPISYRDRMDEKYGMRTTVDWDEFDRKSMLGGQAETIGKPTPVYEIRRKGDSYHA</sequence>
<dbReference type="Pfam" id="PF00024">
    <property type="entry name" value="PAN_1"/>
    <property type="match status" value="2"/>
</dbReference>